<feature type="domain" description="Major facilitator superfamily (MFS) profile" evidence="9">
    <location>
        <begin position="15"/>
        <end position="474"/>
    </location>
</feature>
<dbReference type="Pfam" id="PF07690">
    <property type="entry name" value="MFS_1"/>
    <property type="match status" value="1"/>
</dbReference>
<keyword evidence="5 8" id="KW-0812">Transmembrane</keyword>
<evidence type="ECO:0000313" key="11">
    <source>
        <dbReference type="Proteomes" id="UP000623681"/>
    </source>
</evidence>
<dbReference type="GO" id="GO:0022857">
    <property type="term" value="F:transmembrane transporter activity"/>
    <property type="evidence" value="ECO:0007669"/>
    <property type="project" value="InterPro"/>
</dbReference>
<feature type="transmembrane region" description="Helical" evidence="8">
    <location>
        <begin position="53"/>
        <end position="72"/>
    </location>
</feature>
<feature type="transmembrane region" description="Helical" evidence="8">
    <location>
        <begin position="268"/>
        <end position="293"/>
    </location>
</feature>
<feature type="transmembrane region" description="Helical" evidence="8">
    <location>
        <begin position="81"/>
        <end position="102"/>
    </location>
</feature>
<dbReference type="Proteomes" id="UP000623681">
    <property type="component" value="Unassembled WGS sequence"/>
</dbReference>
<proteinExistence type="inferred from homology"/>
<evidence type="ECO:0000259" key="9">
    <source>
        <dbReference type="PROSITE" id="PS50850"/>
    </source>
</evidence>
<feature type="transmembrane region" description="Helical" evidence="8">
    <location>
        <begin position="454"/>
        <end position="472"/>
    </location>
</feature>
<name>A0A937FFE7_9CLOT</name>
<evidence type="ECO:0000256" key="7">
    <source>
        <dbReference type="ARBA" id="ARBA00023136"/>
    </source>
</evidence>
<dbReference type="EMBL" id="JAESWA010000010">
    <property type="protein sequence ID" value="MBL4930571.1"/>
    <property type="molecule type" value="Genomic_DNA"/>
</dbReference>
<dbReference type="RefSeq" id="WP_202765951.1">
    <property type="nucleotide sequence ID" value="NZ_JAESWA010000010.1"/>
</dbReference>
<organism evidence="10 11">
    <name type="scientific">Clostridium paridis</name>
    <dbReference type="NCBI Taxonomy" id="2803863"/>
    <lineage>
        <taxon>Bacteria</taxon>
        <taxon>Bacillati</taxon>
        <taxon>Bacillota</taxon>
        <taxon>Clostridia</taxon>
        <taxon>Eubacteriales</taxon>
        <taxon>Clostridiaceae</taxon>
        <taxon>Clostridium</taxon>
    </lineage>
</organism>
<dbReference type="InterPro" id="IPR011701">
    <property type="entry name" value="MFS"/>
</dbReference>
<comment type="similarity">
    <text evidence="2">Belongs to the major facilitator superfamily. EmrB family.</text>
</comment>
<feature type="transmembrane region" description="Helical" evidence="8">
    <location>
        <begin position="167"/>
        <end position="187"/>
    </location>
</feature>
<accession>A0A937FFE7</accession>
<evidence type="ECO:0000256" key="2">
    <source>
        <dbReference type="ARBA" id="ARBA00008537"/>
    </source>
</evidence>
<dbReference type="Gene3D" id="1.20.1720.10">
    <property type="entry name" value="Multidrug resistance protein D"/>
    <property type="match status" value="1"/>
</dbReference>
<evidence type="ECO:0000256" key="8">
    <source>
        <dbReference type="SAM" id="Phobius"/>
    </source>
</evidence>
<dbReference type="SUPFAM" id="SSF103473">
    <property type="entry name" value="MFS general substrate transporter"/>
    <property type="match status" value="1"/>
</dbReference>
<dbReference type="PANTHER" id="PTHR42718">
    <property type="entry name" value="MAJOR FACILITATOR SUPERFAMILY MULTIDRUG TRANSPORTER MFSC"/>
    <property type="match status" value="1"/>
</dbReference>
<evidence type="ECO:0000256" key="1">
    <source>
        <dbReference type="ARBA" id="ARBA00004651"/>
    </source>
</evidence>
<feature type="transmembrane region" description="Helical" evidence="8">
    <location>
        <begin position="108"/>
        <end position="128"/>
    </location>
</feature>
<keyword evidence="7 8" id="KW-0472">Membrane</keyword>
<protein>
    <submittedName>
        <fullName evidence="10">Multidrug efflux MFS transporter</fullName>
    </submittedName>
</protein>
<dbReference type="PANTHER" id="PTHR42718:SF9">
    <property type="entry name" value="MAJOR FACILITATOR SUPERFAMILY MULTIDRUG TRANSPORTER MFSC"/>
    <property type="match status" value="1"/>
</dbReference>
<evidence type="ECO:0000256" key="6">
    <source>
        <dbReference type="ARBA" id="ARBA00022989"/>
    </source>
</evidence>
<gene>
    <name evidence="10" type="ORF">JK634_02000</name>
</gene>
<sequence>MEDIKFQEKTSLRLMMITIFLGAFIVMLSSSTINLAIPFFIKNFSTSLDVAKWTLTGFLLSMGTSTPLSACFGERYSYKNVYLFSIAGFTLASILCAVSWSISSLVTFRILQGVFCGFVMPATMAMIYQVIPKEKQVTAVSIWSTATMLAPAVGPTLSGFLIQYFNWQSIFLVNVPIGIIIFILGVKSMPYLKMDTPKYFDIPGFVFVLIGSLFLLFAFSEGASLGWSSWIIISLIIIGFISIGLFIRRELRIDSPMLNIRVFKYPKYSLSIVMYCSIMIITYAGILLTPLLLQNIQHLSALDTGIILLPASLIMALLMPIVGKLYKYIDPSILIMTGILFMLVGSWKMAHLTVDTTHSYIIIWMVVRNIGMSLSTLPTTYCGMSVLPKIESGHGSSINNWTSRAIASLSMGVFTSVLTSRAITHVNYLVASSNTKLATELIQSKGFVMGINDVYLISFFILILTLPIGFFLKR</sequence>
<dbReference type="Gene3D" id="1.20.1250.20">
    <property type="entry name" value="MFS general substrate transporter like domains"/>
    <property type="match status" value="1"/>
</dbReference>
<keyword evidence="3" id="KW-0813">Transport</keyword>
<keyword evidence="11" id="KW-1185">Reference proteome</keyword>
<keyword evidence="4" id="KW-1003">Cell membrane</keyword>
<dbReference type="AlphaFoldDB" id="A0A937FFE7"/>
<comment type="subcellular location">
    <subcellularLocation>
        <location evidence="1">Cell membrane</location>
        <topology evidence="1">Multi-pass membrane protein</topology>
    </subcellularLocation>
</comment>
<dbReference type="PROSITE" id="PS50850">
    <property type="entry name" value="MFS"/>
    <property type="match status" value="1"/>
</dbReference>
<dbReference type="GO" id="GO:0005886">
    <property type="term" value="C:plasma membrane"/>
    <property type="evidence" value="ECO:0007669"/>
    <property type="project" value="UniProtKB-SubCell"/>
</dbReference>
<evidence type="ECO:0000256" key="5">
    <source>
        <dbReference type="ARBA" id="ARBA00022692"/>
    </source>
</evidence>
<evidence type="ECO:0000313" key="10">
    <source>
        <dbReference type="EMBL" id="MBL4930571.1"/>
    </source>
</evidence>
<dbReference type="InterPro" id="IPR020846">
    <property type="entry name" value="MFS_dom"/>
</dbReference>
<feature type="transmembrane region" description="Helical" evidence="8">
    <location>
        <begin position="140"/>
        <end position="161"/>
    </location>
</feature>
<reference evidence="10" key="1">
    <citation type="submission" date="2021-01" db="EMBL/GenBank/DDBJ databases">
        <title>Genome public.</title>
        <authorList>
            <person name="Liu C."/>
            <person name="Sun Q."/>
        </authorList>
    </citation>
    <scope>NUCLEOTIDE SEQUENCE</scope>
    <source>
        <strain evidence="10">YIM B02565</strain>
    </source>
</reference>
<feature type="transmembrane region" description="Helical" evidence="8">
    <location>
        <begin position="225"/>
        <end position="247"/>
    </location>
</feature>
<dbReference type="InterPro" id="IPR036259">
    <property type="entry name" value="MFS_trans_sf"/>
</dbReference>
<comment type="caution">
    <text evidence="10">The sequence shown here is derived from an EMBL/GenBank/DDBJ whole genome shotgun (WGS) entry which is preliminary data.</text>
</comment>
<evidence type="ECO:0000256" key="3">
    <source>
        <dbReference type="ARBA" id="ARBA00022448"/>
    </source>
</evidence>
<dbReference type="CDD" id="cd17503">
    <property type="entry name" value="MFS_LmrB_MDR_like"/>
    <property type="match status" value="1"/>
</dbReference>
<dbReference type="InterPro" id="IPR004638">
    <property type="entry name" value="EmrB-like"/>
</dbReference>
<feature type="transmembrane region" description="Helical" evidence="8">
    <location>
        <begin position="199"/>
        <end position="219"/>
    </location>
</feature>
<dbReference type="NCBIfam" id="TIGR00711">
    <property type="entry name" value="efflux_EmrB"/>
    <property type="match status" value="1"/>
</dbReference>
<feature type="transmembrane region" description="Helical" evidence="8">
    <location>
        <begin position="333"/>
        <end position="350"/>
    </location>
</feature>
<feature type="transmembrane region" description="Helical" evidence="8">
    <location>
        <begin position="305"/>
        <end position="326"/>
    </location>
</feature>
<feature type="transmembrane region" description="Helical" evidence="8">
    <location>
        <begin position="12"/>
        <end position="41"/>
    </location>
</feature>
<evidence type="ECO:0000256" key="4">
    <source>
        <dbReference type="ARBA" id="ARBA00022475"/>
    </source>
</evidence>
<keyword evidence="6 8" id="KW-1133">Transmembrane helix</keyword>